<dbReference type="GO" id="GO:0008270">
    <property type="term" value="F:zinc ion binding"/>
    <property type="evidence" value="ECO:0007669"/>
    <property type="project" value="InterPro"/>
</dbReference>
<feature type="domain" description="Metallo-beta-lactamase" evidence="1">
    <location>
        <begin position="117"/>
        <end position="313"/>
    </location>
</feature>
<comment type="caution">
    <text evidence="2">The sequence shown here is derived from an EMBL/GenBank/DDBJ whole genome shotgun (WGS) entry which is preliminary data.</text>
</comment>
<dbReference type="AlphaFoldDB" id="A0A504IVS4"/>
<dbReference type="GO" id="GO:0005737">
    <property type="term" value="C:cytoplasm"/>
    <property type="evidence" value="ECO:0007669"/>
    <property type="project" value="TreeGrafter"/>
</dbReference>
<dbReference type="InterPro" id="IPR024884">
    <property type="entry name" value="NAPE-PLD"/>
</dbReference>
<dbReference type="PANTHER" id="PTHR15032:SF4">
    <property type="entry name" value="N-ACYL-PHOSPHATIDYLETHANOLAMINE-HYDROLYZING PHOSPHOLIPASE D"/>
    <property type="match status" value="1"/>
</dbReference>
<proteinExistence type="predicted"/>
<dbReference type="InterPro" id="IPR001279">
    <property type="entry name" value="Metallo-B-lactamas"/>
</dbReference>
<dbReference type="Proteomes" id="UP000315540">
    <property type="component" value="Unassembled WGS sequence"/>
</dbReference>
<organism evidence="2 3">
    <name type="scientific">Aquimarina algicola</name>
    <dbReference type="NCBI Taxonomy" id="2589995"/>
    <lineage>
        <taxon>Bacteria</taxon>
        <taxon>Pseudomonadati</taxon>
        <taxon>Bacteroidota</taxon>
        <taxon>Flavobacteriia</taxon>
        <taxon>Flavobacteriales</taxon>
        <taxon>Flavobacteriaceae</taxon>
        <taxon>Aquimarina</taxon>
    </lineage>
</organism>
<dbReference type="Pfam" id="PF12706">
    <property type="entry name" value="Lactamase_B_2"/>
    <property type="match status" value="1"/>
</dbReference>
<gene>
    <name evidence="2" type="ORF">FHK87_22255</name>
</gene>
<dbReference type="EMBL" id="VFWZ01000009">
    <property type="protein sequence ID" value="TPN82466.1"/>
    <property type="molecule type" value="Genomic_DNA"/>
</dbReference>
<dbReference type="PANTHER" id="PTHR15032">
    <property type="entry name" value="N-ACYL-PHOSPHATIDYLETHANOLAMINE-HYDROLYZING PHOSPHOLIPASE D"/>
    <property type="match status" value="1"/>
</dbReference>
<dbReference type="Gene3D" id="3.60.15.10">
    <property type="entry name" value="Ribonuclease Z/Hydroxyacylglutathione hydrolase-like"/>
    <property type="match status" value="1"/>
</dbReference>
<name>A0A504IVS4_9FLAO</name>
<evidence type="ECO:0000313" key="3">
    <source>
        <dbReference type="Proteomes" id="UP000315540"/>
    </source>
</evidence>
<dbReference type="PIRSF" id="PIRSF038896">
    <property type="entry name" value="NAPE-PLD"/>
    <property type="match status" value="1"/>
</dbReference>
<evidence type="ECO:0000313" key="2">
    <source>
        <dbReference type="EMBL" id="TPN82466.1"/>
    </source>
</evidence>
<sequence>MLFIIAILFGVLLLTAIVFINFSPQFGGTPDKEQKKIYSQSDNFEDGKFIIRTPISTSENRWEAIQKVFKKKTHQRPLKEIEPLVLDSTAITSYSSDETKVTWFGHSTFLLQMQGATILLDPMLGDYASPLPINMTKRFNTKLPIAIEKLPFIDFVIFSHDHYDHLDYSTIKKIKDNVGKFFVPLGLSAHLTSWGVEKEKIEELDWWDMTSFGDIQLVCTPAIHFSGRGLFDQGATLWASWVIKGKNDKIYFSGDSGYGNHFKTIGDKYGPFDLVLMECGQYDKDWKNIHMFPEETVQAAVDVKGEVLVPIHWGSFKLANHIWTDPIERVVKKAQELNINISTPRIGETIIIHHKTYPETRWWVNYD</sequence>
<accession>A0A504IVS4</accession>
<dbReference type="OrthoDB" id="9805728at2"/>
<evidence type="ECO:0000259" key="1">
    <source>
        <dbReference type="Pfam" id="PF12706"/>
    </source>
</evidence>
<dbReference type="InterPro" id="IPR036866">
    <property type="entry name" value="RibonucZ/Hydroxyglut_hydro"/>
</dbReference>
<keyword evidence="3" id="KW-1185">Reference proteome</keyword>
<reference evidence="2 3" key="1">
    <citation type="submission" date="2019-06" db="EMBL/GenBank/DDBJ databases">
        <authorList>
            <person name="Meng X."/>
        </authorList>
    </citation>
    <scope>NUCLEOTIDE SEQUENCE [LARGE SCALE GENOMIC DNA]</scope>
    <source>
        <strain evidence="2 3">M625</strain>
    </source>
</reference>
<dbReference type="GO" id="GO:0070290">
    <property type="term" value="F:N-acylphosphatidylethanolamine-specific phospholipase D activity"/>
    <property type="evidence" value="ECO:0007669"/>
    <property type="project" value="InterPro"/>
</dbReference>
<dbReference type="SUPFAM" id="SSF56281">
    <property type="entry name" value="Metallo-hydrolase/oxidoreductase"/>
    <property type="match status" value="1"/>
</dbReference>
<protein>
    <recommendedName>
        <fullName evidence="1">Metallo-beta-lactamase domain-containing protein</fullName>
    </recommendedName>
</protein>